<evidence type="ECO:0000256" key="2">
    <source>
        <dbReference type="SAM" id="SignalP"/>
    </source>
</evidence>
<feature type="signal peptide" evidence="2">
    <location>
        <begin position="1"/>
        <end position="22"/>
    </location>
</feature>
<feature type="transmembrane region" description="Helical" evidence="1">
    <location>
        <begin position="203"/>
        <end position="233"/>
    </location>
</feature>
<reference evidence="4" key="1">
    <citation type="journal article" date="2019" name="Int. J. Syst. Evol. Microbiol.">
        <title>The Global Catalogue of Microorganisms (GCM) 10K type strain sequencing project: providing services to taxonomists for standard genome sequencing and annotation.</title>
        <authorList>
            <consortium name="The Broad Institute Genomics Platform"/>
            <consortium name="The Broad Institute Genome Sequencing Center for Infectious Disease"/>
            <person name="Wu L."/>
            <person name="Ma J."/>
        </authorList>
    </citation>
    <scope>NUCLEOTIDE SEQUENCE [LARGE SCALE GENOMIC DNA]</scope>
    <source>
        <strain evidence="4">CGMCC 4.1467</strain>
    </source>
</reference>
<dbReference type="EMBL" id="JBHTBS010000001">
    <property type="protein sequence ID" value="MFC7335886.1"/>
    <property type="molecule type" value="Genomic_DNA"/>
</dbReference>
<feature type="transmembrane region" description="Helical" evidence="1">
    <location>
        <begin position="455"/>
        <end position="475"/>
    </location>
</feature>
<protein>
    <submittedName>
        <fullName evidence="3">Na+/H+ antiporter</fullName>
    </submittedName>
</protein>
<name>A0ABW2L420_9BACT</name>
<feature type="transmembrane region" description="Helical" evidence="1">
    <location>
        <begin position="391"/>
        <end position="411"/>
    </location>
</feature>
<feature type="transmembrane region" description="Helical" evidence="1">
    <location>
        <begin position="63"/>
        <end position="84"/>
    </location>
</feature>
<feature type="transmembrane region" description="Helical" evidence="1">
    <location>
        <begin position="495"/>
        <end position="514"/>
    </location>
</feature>
<feature type="transmembrane region" description="Helical" evidence="1">
    <location>
        <begin position="245"/>
        <end position="268"/>
    </location>
</feature>
<organism evidence="3 4">
    <name type="scientific">Haloferula chungangensis</name>
    <dbReference type="NCBI Taxonomy" id="1048331"/>
    <lineage>
        <taxon>Bacteria</taxon>
        <taxon>Pseudomonadati</taxon>
        <taxon>Verrucomicrobiota</taxon>
        <taxon>Verrucomicrobiia</taxon>
        <taxon>Verrucomicrobiales</taxon>
        <taxon>Verrucomicrobiaceae</taxon>
        <taxon>Haloferula</taxon>
    </lineage>
</organism>
<feature type="transmembrane region" description="Helical" evidence="1">
    <location>
        <begin position="127"/>
        <end position="150"/>
    </location>
</feature>
<feature type="transmembrane region" description="Helical" evidence="1">
    <location>
        <begin position="288"/>
        <end position="310"/>
    </location>
</feature>
<evidence type="ECO:0000313" key="4">
    <source>
        <dbReference type="Proteomes" id="UP001596472"/>
    </source>
</evidence>
<feature type="chain" id="PRO_5045457593" evidence="2">
    <location>
        <begin position="23"/>
        <end position="545"/>
    </location>
</feature>
<keyword evidence="1" id="KW-1133">Transmembrane helix</keyword>
<dbReference type="Proteomes" id="UP001596472">
    <property type="component" value="Unassembled WGS sequence"/>
</dbReference>
<dbReference type="RefSeq" id="WP_379708442.1">
    <property type="nucleotide sequence ID" value="NZ_JBHTBS010000001.1"/>
</dbReference>
<comment type="caution">
    <text evidence="3">The sequence shown here is derived from an EMBL/GenBank/DDBJ whole genome shotgun (WGS) entry which is preliminary data.</text>
</comment>
<keyword evidence="1" id="KW-0812">Transmembrane</keyword>
<dbReference type="InterPro" id="IPR009978">
    <property type="entry name" value="Na_H_antiport_3"/>
</dbReference>
<gene>
    <name evidence="3" type="ORF">ACFQY0_01750</name>
</gene>
<feature type="transmembrane region" description="Helical" evidence="1">
    <location>
        <begin position="423"/>
        <end position="443"/>
    </location>
</feature>
<accession>A0ABW2L420</accession>
<evidence type="ECO:0000256" key="1">
    <source>
        <dbReference type="SAM" id="Phobius"/>
    </source>
</evidence>
<sequence>MNTRLIIILALIFAFLSPSLFAAGGMASEHPKFVEQMGNFAAQEKEAGIVNIMDKIKFRASQAPFLLVATIIFVCAIIHTFFAVPLTKKAHHVQHEHDARIRRAMEKEGLPAHASDMVSFKATMLHFLGEVEAIFGIWVIALLGAMFYFYDVNAVEAYMTGVNFTEPMFVVVIMALSSTRPVLNFAEDCLSFFARFGKQTPSAWWLSLLIVAPVLGSFITEPGAMTIAAMLLAKKFYRLKPSPKFAYATLGLLFVNISVGGVLTNFAAPPVLMVASPEKWDLTTPEMFIHFGEKAIVAILASTLLYYAIFRKELQEMGKKLADTDGDGKGDLNEGHGPIPLWITLVHLGFMGFTVYFAHYPQIFILGFLFFLAFRMATAHHQHPINLKGPVLVGFFLAGLVIHGGLQGWWLAPIISSLTEAPLFIGSIILTSFNDNAAITFLASQVEGLPASLKYAVLAGAVTGGGLTVIANAPNPAGQALLGKFFGDGVSPGKLAAGAIIPTIIVACCMYFFPDAGIDEMFSKEVPGEAKVEEVAPPAESLNPE</sequence>
<evidence type="ECO:0000313" key="3">
    <source>
        <dbReference type="EMBL" id="MFC7335886.1"/>
    </source>
</evidence>
<dbReference type="Pfam" id="PF07399">
    <property type="entry name" value="Na_H_antiport_3"/>
    <property type="match status" value="1"/>
</dbReference>
<proteinExistence type="predicted"/>
<keyword evidence="1" id="KW-0472">Membrane</keyword>
<keyword evidence="2" id="KW-0732">Signal</keyword>
<keyword evidence="4" id="KW-1185">Reference proteome</keyword>